<gene>
    <name evidence="2" type="ORF">SAMN05421644_10664</name>
</gene>
<dbReference type="InterPro" id="IPR036866">
    <property type="entry name" value="RibonucZ/Hydroxyglut_hydro"/>
</dbReference>
<dbReference type="InterPro" id="IPR041712">
    <property type="entry name" value="DHPS-like_MBL-fold"/>
</dbReference>
<dbReference type="RefSeq" id="WP_091332309.1">
    <property type="nucleotide sequence ID" value="NZ_FNOW01000006.1"/>
</dbReference>
<evidence type="ECO:0000313" key="3">
    <source>
        <dbReference type="Proteomes" id="UP000198672"/>
    </source>
</evidence>
<dbReference type="Pfam" id="PF00753">
    <property type="entry name" value="Lactamase_B"/>
    <property type="match status" value="1"/>
</dbReference>
<dbReference type="Proteomes" id="UP000198672">
    <property type="component" value="Unassembled WGS sequence"/>
</dbReference>
<accession>A0A1H3CMC1</accession>
<dbReference type="InterPro" id="IPR001279">
    <property type="entry name" value="Metallo-B-lactamas"/>
</dbReference>
<dbReference type="CDD" id="cd07713">
    <property type="entry name" value="DHPS-like_MBL-fold"/>
    <property type="match status" value="1"/>
</dbReference>
<dbReference type="EMBL" id="FNOW01000006">
    <property type="protein sequence ID" value="SDX55170.1"/>
    <property type="molecule type" value="Genomic_DNA"/>
</dbReference>
<dbReference type="Gene3D" id="3.60.15.10">
    <property type="entry name" value="Ribonuclease Z/Hydroxyacylglutathione hydrolase-like"/>
    <property type="match status" value="1"/>
</dbReference>
<reference evidence="3" key="1">
    <citation type="submission" date="2016-10" db="EMBL/GenBank/DDBJ databases">
        <authorList>
            <person name="Varghese N."/>
            <person name="Submissions S."/>
        </authorList>
    </citation>
    <scope>NUCLEOTIDE SEQUENCE [LARGE SCALE GENOMIC DNA]</scope>
    <source>
        <strain evidence="3">DSM 173</strain>
    </source>
</reference>
<organism evidence="2 3">
    <name type="scientific">Allochromatium warmingii</name>
    <name type="common">Chromatium warmingii</name>
    <dbReference type="NCBI Taxonomy" id="61595"/>
    <lineage>
        <taxon>Bacteria</taxon>
        <taxon>Pseudomonadati</taxon>
        <taxon>Pseudomonadota</taxon>
        <taxon>Gammaproteobacteria</taxon>
        <taxon>Chromatiales</taxon>
        <taxon>Chromatiaceae</taxon>
        <taxon>Allochromatium</taxon>
    </lineage>
</organism>
<evidence type="ECO:0000313" key="2">
    <source>
        <dbReference type="EMBL" id="SDX55170.1"/>
    </source>
</evidence>
<protein>
    <submittedName>
        <fullName evidence="2">7,8-dihydropterin-6-yl-methyl-4-(Beta-D-ribofuranosyl)aminobenzene 5'-phosphate synthase</fullName>
    </submittedName>
</protein>
<feature type="domain" description="Metallo-beta-lactamase" evidence="1">
    <location>
        <begin position="24"/>
        <end position="246"/>
    </location>
</feature>
<dbReference type="SMART" id="SM00849">
    <property type="entry name" value="Lactamase_B"/>
    <property type="match status" value="1"/>
</dbReference>
<dbReference type="AlphaFoldDB" id="A0A1H3CMC1"/>
<dbReference type="GO" id="GO:0016740">
    <property type="term" value="F:transferase activity"/>
    <property type="evidence" value="ECO:0007669"/>
    <property type="project" value="TreeGrafter"/>
</dbReference>
<dbReference type="STRING" id="61595.SAMN05421644_10664"/>
<keyword evidence="3" id="KW-1185">Reference proteome</keyword>
<dbReference type="OrthoDB" id="9803916at2"/>
<dbReference type="SUPFAM" id="SSF56281">
    <property type="entry name" value="Metallo-hydrolase/oxidoreductase"/>
    <property type="match status" value="1"/>
</dbReference>
<dbReference type="InterPro" id="IPR052926">
    <property type="entry name" value="Metallo-beta-lactamase_dom"/>
</dbReference>
<evidence type="ECO:0000259" key="1">
    <source>
        <dbReference type="SMART" id="SM00849"/>
    </source>
</evidence>
<name>A0A1H3CMC1_ALLWA</name>
<sequence>MIQNLVITQLVENVASAPGLLGEHGASLFIEADEQCLLLDTGQGLTLRQNAARLGIALERVTAVVLSHGHYDHTGGLDAVIEITGGAVDLYLHPAALAPKFNRDGRAIGAPMTDLDGLRSRVRQLIANREPVEIRSGLWLSGEIPRRHALEDTGGPFYRDATCTEIDTLPDDQALIIDTPLGLVVVLGCGHSGLINTLDYVQTLVPGRPIHAVLGGTHLLRATAERLDFTVQALAGFEVDYLAPNHCTGLAAMCLLRQHFPRQFRESPAGTRHCFDNSMIGR</sequence>
<dbReference type="PANTHER" id="PTHR13754:SF13">
    <property type="entry name" value="METALLO-BETA-LACTAMASE SUPERFAMILY PROTEIN (AFU_ORTHOLOGUE AFUA_3G07630)"/>
    <property type="match status" value="1"/>
</dbReference>
<dbReference type="PANTHER" id="PTHR13754">
    <property type="entry name" value="METALLO-BETA-LACTAMASE SUPERFAMILY PROTEIN"/>
    <property type="match status" value="1"/>
</dbReference>
<proteinExistence type="predicted"/>